<dbReference type="EMBL" id="JACZDF010000001">
    <property type="protein sequence ID" value="MBD9697905.1"/>
    <property type="molecule type" value="Genomic_DNA"/>
</dbReference>
<evidence type="ECO:0000256" key="2">
    <source>
        <dbReference type="SAM" id="MobiDB-lite"/>
    </source>
</evidence>
<evidence type="ECO:0000256" key="3">
    <source>
        <dbReference type="SAM" id="Phobius"/>
    </source>
</evidence>
<dbReference type="Proteomes" id="UP000642107">
    <property type="component" value="Unassembled WGS sequence"/>
</dbReference>
<keyword evidence="3" id="KW-0812">Transmembrane</keyword>
<reference evidence="4 5" key="1">
    <citation type="submission" date="2020-09" db="EMBL/GenBank/DDBJ databases">
        <title>Flavimobilis rhizosphaerae sp. nov., isolated from rhizosphere soil of Spartina alterniflora.</title>
        <authorList>
            <person name="Hanqin C."/>
        </authorList>
    </citation>
    <scope>NUCLEOTIDE SEQUENCE [LARGE SCALE GENOMIC DNA]</scope>
    <source>
        <strain evidence="4 5">GY 10621</strain>
    </source>
</reference>
<name>A0ABR9DL90_9MICO</name>
<sequence length="960" mass="102972">MVDVSVILTDNSPAAAQVRDAVASWAAAGLVGECLWVTAAQVDGTVRPAAVEATLVGPGEPESGDLLGFLAVRRLDVVRLVVAHVVPRDGVDVGDLVATGRLVGDVLHNALPRGVGGEGGTRLRLLNVIVPASGVSDLTRDALVPGWDANVVVAAEDRPDLERSSVQVRDGDVFVGHAASALASIAALWPGIDEGSADTLELDSTTHAGDVVVVRAMVRSVVRDDATAELADGICTVLLEDPAARNQHLDWARPAQTPDVVVQLALADLVDGSEWMVHEPSAGSSRFVLVRKFWAALKAATLFNLRLFGLGAATLVGMGTRWAERTATNAIIGEGAGQVIQFRPTSTEALIQQAQDMLEAANQHERNLGIRAEASAVRAPSPTTWSTLRRYCFALVDGSPLPGAYQVPDIAGKPQVLAPGDVVPDPLDTFRTRDDHVMRSCDVIAERVHRAELDEELAELESELAEAQAEEAAARADAKARKSKTAKAAKAAKNAKAAEAGTETVDDPVDETPADEAPSEIDRKVAALAAQVAAIELRVVDTTAELQRLDEWVERREQSLVWRLGVSVREGTEAMRGAADASRKSAMADSRLPADGLKRALRRLVVTWVVLGAVVLGWSLALVYVPGFAQPFGISELWTGIVGAVLVGLVVGIFANHVYYQTVLNFEERVNEMVHRRRVTADRYVDAVRESSRLGMLLGRLEEWAEIIGWALHRTCTPAPSSRETLAVDRLGNLPATVAIATPASDELDVSPVVLSRAVQVLSPRGWATDAFDRAIDHYEAHRRPARDGGHLAADLDTLGHSASPFRLLHDYFVEGAAARYCVEDARLRLDRALDDGELELPPRAMTRRGRFGDGRESSDEEFLAAALGPVTPFVLDIWTPTGQTKERQRPTLSIAWLPQDVGRVHVPDGSGLQVRSATGDVAVRVDIGDRCDITDIVHFGGQHVVPVRAETRAVEGVFD</sequence>
<feature type="coiled-coil region" evidence="1">
    <location>
        <begin position="443"/>
        <end position="477"/>
    </location>
</feature>
<keyword evidence="3" id="KW-1133">Transmembrane helix</keyword>
<proteinExistence type="predicted"/>
<protein>
    <submittedName>
        <fullName evidence="4">Uncharacterized protein</fullName>
    </submittedName>
</protein>
<evidence type="ECO:0000313" key="5">
    <source>
        <dbReference type="Proteomes" id="UP000642107"/>
    </source>
</evidence>
<feature type="transmembrane region" description="Helical" evidence="3">
    <location>
        <begin position="637"/>
        <end position="659"/>
    </location>
</feature>
<evidence type="ECO:0000313" key="4">
    <source>
        <dbReference type="EMBL" id="MBD9697905.1"/>
    </source>
</evidence>
<feature type="transmembrane region" description="Helical" evidence="3">
    <location>
        <begin position="605"/>
        <end position="625"/>
    </location>
</feature>
<organism evidence="4 5">
    <name type="scientific">Flavimobilis rhizosphaerae</name>
    <dbReference type="NCBI Taxonomy" id="2775421"/>
    <lineage>
        <taxon>Bacteria</taxon>
        <taxon>Bacillati</taxon>
        <taxon>Actinomycetota</taxon>
        <taxon>Actinomycetes</taxon>
        <taxon>Micrococcales</taxon>
        <taxon>Jonesiaceae</taxon>
        <taxon>Flavimobilis</taxon>
    </lineage>
</organism>
<evidence type="ECO:0000256" key="1">
    <source>
        <dbReference type="SAM" id="Coils"/>
    </source>
</evidence>
<keyword evidence="3" id="KW-0472">Membrane</keyword>
<gene>
    <name evidence="4" type="ORF">IGS67_00110</name>
</gene>
<feature type="region of interest" description="Disordered" evidence="2">
    <location>
        <begin position="492"/>
        <end position="518"/>
    </location>
</feature>
<dbReference type="RefSeq" id="WP_192276514.1">
    <property type="nucleotide sequence ID" value="NZ_JACZDF010000001.1"/>
</dbReference>
<accession>A0ABR9DL90</accession>
<keyword evidence="5" id="KW-1185">Reference proteome</keyword>
<comment type="caution">
    <text evidence="4">The sequence shown here is derived from an EMBL/GenBank/DDBJ whole genome shotgun (WGS) entry which is preliminary data.</text>
</comment>
<keyword evidence="1" id="KW-0175">Coiled coil</keyword>
<feature type="compositionally biased region" description="Acidic residues" evidence="2">
    <location>
        <begin position="504"/>
        <end position="518"/>
    </location>
</feature>